<gene>
    <name evidence="5" type="ORF">MED92_04112</name>
</gene>
<dbReference type="UniPathway" id="UPA00917"/>
<comment type="pathway">
    <text evidence="1">Biopolymer metabolism; poly-(R)-3-hydroxybutanoate biosynthesis.</text>
</comment>
<comment type="caution">
    <text evidence="5">The sequence shown here is derived from an EMBL/GenBank/DDBJ whole genome shotgun (WGS) entry which is preliminary data.</text>
</comment>
<dbReference type="InterPro" id="IPR010123">
    <property type="entry name" value="PHA_synth_III_E"/>
</dbReference>
<accession>A0A7U8GSU4</accession>
<evidence type="ECO:0000313" key="5">
    <source>
        <dbReference type="EMBL" id="EAR61751.1"/>
    </source>
</evidence>
<dbReference type="Proteomes" id="UP000002171">
    <property type="component" value="Unassembled WGS sequence"/>
</dbReference>
<keyword evidence="6" id="KW-1185">Reference proteome</keyword>
<proteinExistence type="predicted"/>
<dbReference type="OrthoDB" id="6115526at2"/>
<evidence type="ECO:0000256" key="1">
    <source>
        <dbReference type="ARBA" id="ARBA00004683"/>
    </source>
</evidence>
<evidence type="ECO:0000256" key="3">
    <source>
        <dbReference type="ARBA" id="ARBA00022752"/>
    </source>
</evidence>
<reference evidence="5 6" key="1">
    <citation type="submission" date="2006-02" db="EMBL/GenBank/DDBJ databases">
        <authorList>
            <person name="Pinhassi J."/>
            <person name="Pedros-Alio C."/>
            <person name="Ferriera S."/>
            <person name="Johnson J."/>
            <person name="Kravitz S."/>
            <person name="Halpern A."/>
            <person name="Remington K."/>
            <person name="Beeson K."/>
            <person name="Tran B."/>
            <person name="Rogers Y.-H."/>
            <person name="Friedman R."/>
            <person name="Venter J.C."/>
        </authorList>
    </citation>
    <scope>NUCLEOTIDE SEQUENCE [LARGE SCALE GENOMIC DNA]</scope>
    <source>
        <strain evidence="5 6">MED92</strain>
    </source>
</reference>
<dbReference type="RefSeq" id="WP_007022837.1">
    <property type="nucleotide sequence ID" value="NZ_CH724127.1"/>
</dbReference>
<evidence type="ECO:0000256" key="2">
    <source>
        <dbReference type="ARBA" id="ARBA00019066"/>
    </source>
</evidence>
<name>A0A7U8GSU4_NEPCE</name>
<dbReference type="Pfam" id="PF09712">
    <property type="entry name" value="PHA_synth_III_E"/>
    <property type="match status" value="1"/>
</dbReference>
<feature type="coiled-coil region" evidence="4">
    <location>
        <begin position="264"/>
        <end position="324"/>
    </location>
</feature>
<sequence>MENNNVSMEELLDAQKAYWQKLISGTEAPTPGDWADFLAKNQKEASQEAPKQFSQLLDILGAQSTNFTAYGEELLKQFRSGSEQHLNQAVEQFSQYMQSQTADALMQQWQLPEQFAALFKTHSFRDDLMFENPFISGMKSLLETPVIGGNRENQEQIRETIKLTIEYQEALKEYIVHYNSINQHATSQMLQTLSQGEAKAGSLQQLHDIWVDAYESAYSKTVFTDAYQRSHGRISNALMQLRKFAQDVRDVHFQSVGLATRKGLDTALKRQHQLRKEMRVQKREVQSISEQMNQLQSENAAHLIMEMKKEIDGLRKEISALKKAAKED</sequence>
<protein>
    <recommendedName>
        <fullName evidence="2">Poly(3-hydroxyalkanoate) polymerase subunit PhaE</fullName>
    </recommendedName>
</protein>
<organism evidence="5 6">
    <name type="scientific">Neptuniibacter caesariensis</name>
    <dbReference type="NCBI Taxonomy" id="207954"/>
    <lineage>
        <taxon>Bacteria</taxon>
        <taxon>Pseudomonadati</taxon>
        <taxon>Pseudomonadota</taxon>
        <taxon>Gammaproteobacteria</taxon>
        <taxon>Oceanospirillales</taxon>
        <taxon>Oceanospirillaceae</taxon>
        <taxon>Neptuniibacter</taxon>
    </lineage>
</organism>
<dbReference type="EMBL" id="AAOW01000006">
    <property type="protein sequence ID" value="EAR61751.1"/>
    <property type="molecule type" value="Genomic_DNA"/>
</dbReference>
<keyword evidence="3" id="KW-0583">PHB biosynthesis</keyword>
<evidence type="ECO:0000313" key="6">
    <source>
        <dbReference type="Proteomes" id="UP000002171"/>
    </source>
</evidence>
<evidence type="ECO:0000256" key="4">
    <source>
        <dbReference type="SAM" id="Coils"/>
    </source>
</evidence>
<dbReference type="AlphaFoldDB" id="A0A7U8GSU4"/>
<dbReference type="GO" id="GO:0042619">
    <property type="term" value="P:poly-hydroxybutyrate biosynthetic process"/>
    <property type="evidence" value="ECO:0007669"/>
    <property type="project" value="UniProtKB-KW"/>
</dbReference>
<keyword evidence="4" id="KW-0175">Coiled coil</keyword>